<dbReference type="InterPro" id="IPR000627">
    <property type="entry name" value="Intradiol_dOase_C"/>
</dbReference>
<dbReference type="Gene3D" id="2.60.130.10">
    <property type="entry name" value="Aromatic compound dioxygenase"/>
    <property type="match status" value="1"/>
</dbReference>
<comment type="cofactor">
    <cofactor evidence="1">
        <name>Fe(3+)</name>
        <dbReference type="ChEBI" id="CHEBI:29034"/>
    </cofactor>
</comment>
<keyword evidence="9" id="KW-0614">Plasmid</keyword>
<gene>
    <name evidence="9" type="ORF">SAMCFNEI73_pC1518</name>
</gene>
<reference evidence="9 10" key="1">
    <citation type="submission" date="2015-10" db="EMBL/GenBank/DDBJ databases">
        <title>Genomic differences between typical nodule nitrogen-fixing rhizobial strains and those coming from bean seeds.</title>
        <authorList>
            <person name="Peralta H."/>
            <person name="Aguilar-Vera A."/>
            <person name="Diaz R."/>
            <person name="Mora Y."/>
            <person name="Martinez-Batallar G."/>
            <person name="Salazar E."/>
            <person name="Vargas-Lagunas C."/>
            <person name="Encarnacion S."/>
            <person name="Girard L."/>
            <person name="Mora J."/>
        </authorList>
    </citation>
    <scope>NUCLEOTIDE SEQUENCE [LARGE SCALE GENOMIC DNA]</scope>
    <source>
        <strain evidence="9 10">CFNEI 73</strain>
        <plasmid evidence="9 10">C</plasmid>
    </source>
</reference>
<evidence type="ECO:0000256" key="3">
    <source>
        <dbReference type="ARBA" id="ARBA00022723"/>
    </source>
</evidence>
<keyword evidence="3" id="KW-0479">Metal-binding</keyword>
<dbReference type="KEGG" id="same:SAMCFNEI73_pC1518"/>
<evidence type="ECO:0000259" key="8">
    <source>
        <dbReference type="Pfam" id="PF04444"/>
    </source>
</evidence>
<evidence type="ECO:0000256" key="2">
    <source>
        <dbReference type="ARBA" id="ARBA00007825"/>
    </source>
</evidence>
<evidence type="ECO:0000313" key="9">
    <source>
        <dbReference type="EMBL" id="APG95222.1"/>
    </source>
</evidence>
<dbReference type="PANTHER" id="PTHR33711">
    <property type="entry name" value="DIOXYGENASE, PUTATIVE (AFU_ORTHOLOGUE AFUA_2G02910)-RELATED"/>
    <property type="match status" value="1"/>
</dbReference>
<accession>A0A1L3LYQ2</accession>
<evidence type="ECO:0000256" key="1">
    <source>
        <dbReference type="ARBA" id="ARBA00001965"/>
    </source>
</evidence>
<dbReference type="InterPro" id="IPR039390">
    <property type="entry name" value="1_2-HQD/HQD"/>
</dbReference>
<feature type="domain" description="Intradiol ring-cleavage dioxygenases" evidence="7">
    <location>
        <begin position="122"/>
        <end position="283"/>
    </location>
</feature>
<dbReference type="Pfam" id="PF04444">
    <property type="entry name" value="Dioxygenase_N"/>
    <property type="match status" value="1"/>
</dbReference>
<dbReference type="SUPFAM" id="SSF49482">
    <property type="entry name" value="Aromatic compound dioxygenase"/>
    <property type="match status" value="1"/>
</dbReference>
<evidence type="ECO:0000256" key="4">
    <source>
        <dbReference type="ARBA" id="ARBA00022964"/>
    </source>
</evidence>
<evidence type="ECO:0000256" key="5">
    <source>
        <dbReference type="ARBA" id="ARBA00023002"/>
    </source>
</evidence>
<dbReference type="AlphaFoldDB" id="A0A1L3LYQ2"/>
<comment type="similarity">
    <text evidence="2">Belongs to the intradiol ring-cleavage dioxygenase family.</text>
</comment>
<dbReference type="EMBL" id="CP013110">
    <property type="protein sequence ID" value="APG95222.1"/>
    <property type="molecule type" value="Genomic_DNA"/>
</dbReference>
<protein>
    <submittedName>
        <fullName evidence="9">Hydroxyquinol 1,2-dioxygenase</fullName>
        <ecNumber evidence="9">1.13.11.1</ecNumber>
    </submittedName>
</protein>
<evidence type="ECO:0000256" key="6">
    <source>
        <dbReference type="ARBA" id="ARBA00023004"/>
    </source>
</evidence>
<dbReference type="RefSeq" id="WP_064254146.1">
    <property type="nucleotide sequence ID" value="NZ_CP013110.1"/>
</dbReference>
<keyword evidence="5 9" id="KW-0560">Oxidoreductase</keyword>
<dbReference type="InterPro" id="IPR015889">
    <property type="entry name" value="Intradiol_dOase_core"/>
</dbReference>
<evidence type="ECO:0000259" key="7">
    <source>
        <dbReference type="Pfam" id="PF00775"/>
    </source>
</evidence>
<name>A0A1L3LYQ2_9HYPH</name>
<organism evidence="9 10">
    <name type="scientific">Sinorhizobium americanum</name>
    <dbReference type="NCBI Taxonomy" id="194963"/>
    <lineage>
        <taxon>Bacteria</taxon>
        <taxon>Pseudomonadati</taxon>
        <taxon>Pseudomonadota</taxon>
        <taxon>Alphaproteobacteria</taxon>
        <taxon>Hyphomicrobiales</taxon>
        <taxon>Rhizobiaceae</taxon>
        <taxon>Sinorhizobium/Ensifer group</taxon>
        <taxon>Sinorhizobium</taxon>
    </lineage>
</organism>
<evidence type="ECO:0000313" key="10">
    <source>
        <dbReference type="Proteomes" id="UP000182306"/>
    </source>
</evidence>
<geneLocation type="plasmid" evidence="9 10">
    <name>C</name>
</geneLocation>
<dbReference type="Pfam" id="PF00775">
    <property type="entry name" value="Dioxygenase_C"/>
    <property type="match status" value="1"/>
</dbReference>
<proteinExistence type="inferred from homology"/>
<dbReference type="OrthoDB" id="9800887at2"/>
<dbReference type="Proteomes" id="UP000182306">
    <property type="component" value="Plasmid C"/>
</dbReference>
<dbReference type="PANTHER" id="PTHR33711:SF7">
    <property type="entry name" value="INTRADIOL RING-CLEAVAGE DIOXYGENASES DOMAIN-CONTAINING PROTEIN-RELATED"/>
    <property type="match status" value="1"/>
</dbReference>
<keyword evidence="4 9" id="KW-0223">Dioxygenase</keyword>
<keyword evidence="10" id="KW-1185">Reference proteome</keyword>
<dbReference type="InterPro" id="IPR050770">
    <property type="entry name" value="Intradiol_RC_Dioxygenase"/>
</dbReference>
<dbReference type="EC" id="1.13.11.1" evidence="9"/>
<keyword evidence="6" id="KW-0408">Iron</keyword>
<dbReference type="GO" id="GO:0018576">
    <property type="term" value="F:catechol 1,2-dioxygenase activity"/>
    <property type="evidence" value="ECO:0007669"/>
    <property type="project" value="UniProtKB-EC"/>
</dbReference>
<sequence length="285" mass="31457">MRDLNETTITAEALARVQGAGDPRTKAVSEALIRHLHDFIREIEPSQEEWEAGIRFLTRVGQMCTDKRQEFILLSDALGASMLVDAINHRLPEGATETTVFGPFFVEGREDFPLGANISEGVNGTPMLVTGSAASTDGKALSLAGIDVWHSDDEGFYDVQQGDDLAMRGHLLADAEGKFNFWSVRPKYYPIPDDGPVGDMLKAQGRHPYRPEHVHFMISAPGHETLVTHLFSRGDPYLDSDVVFGVKNSLVTDFVEHGPGVAADGRIMNQPYVHLHYDFVLKPKS</sequence>
<dbReference type="CDD" id="cd03461">
    <property type="entry name" value="1_2-HQD"/>
    <property type="match status" value="1"/>
</dbReference>
<dbReference type="GO" id="GO:0009712">
    <property type="term" value="P:catechol-containing compound metabolic process"/>
    <property type="evidence" value="ECO:0007669"/>
    <property type="project" value="InterPro"/>
</dbReference>
<dbReference type="GO" id="GO:0008199">
    <property type="term" value="F:ferric iron binding"/>
    <property type="evidence" value="ECO:0007669"/>
    <property type="project" value="InterPro"/>
</dbReference>
<dbReference type="InterPro" id="IPR007535">
    <property type="entry name" value="Catechol_dOase_N"/>
</dbReference>
<feature type="domain" description="Catechol dioxygenase N-terminal" evidence="8">
    <location>
        <begin position="22"/>
        <end position="96"/>
    </location>
</feature>